<dbReference type="Proteomes" id="UP000024635">
    <property type="component" value="Unassembled WGS sequence"/>
</dbReference>
<protein>
    <recommendedName>
        <fullName evidence="1">Endonuclease/exonuclease/phosphatase domain-containing protein</fullName>
    </recommendedName>
</protein>
<accession>A0A016W0A5</accession>
<evidence type="ECO:0000313" key="2">
    <source>
        <dbReference type="EMBL" id="EYC33045.1"/>
    </source>
</evidence>
<proteinExistence type="predicted"/>
<dbReference type="PANTHER" id="PTHR23227:SF67">
    <property type="entry name" value="CRANIOFACIAL DEVELOPMENT PROTEIN 2-LIKE"/>
    <property type="match status" value="1"/>
</dbReference>
<comment type="caution">
    <text evidence="2">The sequence shown here is derived from an EMBL/GenBank/DDBJ whole genome shotgun (WGS) entry which is preliminary data.</text>
</comment>
<dbReference type="Gene3D" id="3.60.10.10">
    <property type="entry name" value="Endonuclease/exonuclease/phosphatase"/>
    <property type="match status" value="1"/>
</dbReference>
<evidence type="ECO:0000259" key="1">
    <source>
        <dbReference type="Pfam" id="PF14529"/>
    </source>
</evidence>
<sequence length="405" mass="46843">MSVKWNDGSEVMLGAAKNGVGGVGFIVLPSVTSRIISMEIVSHRLAILKLRIGKSSTMKVVAVYAPTSAASDNEIEEFYEELHRHLRQKSTYTVVLGDFNAKLGSGYSEDTFIGKFGYGARNERGQRLADFAECTKLYVMNTFFQKRPGRRWTWRAPNDRSRNEIDFVLCDKKRIVKDVSVIAESKVCVHSDHRLLRAKIVVDPREESRRLARASQRRKPQQFSEALFTQAVENTDWSMYVEDIDEDYGSILEKLQKCRSLATVKREGQCRKRLTEATLQMLSERRKLANAGNTGLEYKILCKELRRRMADDYENFRKERLRKAAEDRASLKKAWREVQVCREMPTALVNEQGRRTTVRKKWKRFVRITLMRCSPRQKALLLLPLTKSNLYQRSSARKSRRQCGK</sequence>
<keyword evidence="3" id="KW-1185">Reference proteome</keyword>
<name>A0A016W0A5_9BILA</name>
<dbReference type="OrthoDB" id="5818039at2759"/>
<dbReference type="PANTHER" id="PTHR23227">
    <property type="entry name" value="BUCENTAUR RELATED"/>
    <property type="match status" value="1"/>
</dbReference>
<gene>
    <name evidence="2" type="primary">Acey_s0002.g574</name>
    <name evidence="2" type="ORF">Y032_0002g574</name>
</gene>
<dbReference type="GO" id="GO:0003824">
    <property type="term" value="F:catalytic activity"/>
    <property type="evidence" value="ECO:0007669"/>
    <property type="project" value="InterPro"/>
</dbReference>
<evidence type="ECO:0000313" key="3">
    <source>
        <dbReference type="Proteomes" id="UP000024635"/>
    </source>
</evidence>
<dbReference type="STRING" id="53326.A0A016W0A5"/>
<dbReference type="InterPro" id="IPR005135">
    <property type="entry name" value="Endo/exonuclease/phosphatase"/>
</dbReference>
<feature type="domain" description="Endonuclease/exonuclease/phosphatase" evidence="1">
    <location>
        <begin position="59"/>
        <end position="195"/>
    </location>
</feature>
<dbReference type="InterPro" id="IPR036691">
    <property type="entry name" value="Endo/exonu/phosph_ase_sf"/>
</dbReference>
<dbReference type="InterPro" id="IPR027124">
    <property type="entry name" value="Swc5/CFDP1/2"/>
</dbReference>
<organism evidence="2 3">
    <name type="scientific">Ancylostoma ceylanicum</name>
    <dbReference type="NCBI Taxonomy" id="53326"/>
    <lineage>
        <taxon>Eukaryota</taxon>
        <taxon>Metazoa</taxon>
        <taxon>Ecdysozoa</taxon>
        <taxon>Nematoda</taxon>
        <taxon>Chromadorea</taxon>
        <taxon>Rhabditida</taxon>
        <taxon>Rhabditina</taxon>
        <taxon>Rhabditomorpha</taxon>
        <taxon>Strongyloidea</taxon>
        <taxon>Ancylostomatidae</taxon>
        <taxon>Ancylostomatinae</taxon>
        <taxon>Ancylostoma</taxon>
    </lineage>
</organism>
<dbReference type="SUPFAM" id="SSF56219">
    <property type="entry name" value="DNase I-like"/>
    <property type="match status" value="1"/>
</dbReference>
<dbReference type="Pfam" id="PF14529">
    <property type="entry name" value="Exo_endo_phos_2"/>
    <property type="match status" value="1"/>
</dbReference>
<dbReference type="CDD" id="cd09076">
    <property type="entry name" value="L1-EN"/>
    <property type="match status" value="1"/>
</dbReference>
<dbReference type="AlphaFoldDB" id="A0A016W0A5"/>
<dbReference type="EMBL" id="JARK01001338">
    <property type="protein sequence ID" value="EYC33045.1"/>
    <property type="molecule type" value="Genomic_DNA"/>
</dbReference>
<reference evidence="3" key="1">
    <citation type="journal article" date="2015" name="Nat. Genet.">
        <title>The genome and transcriptome of the zoonotic hookworm Ancylostoma ceylanicum identify infection-specific gene families.</title>
        <authorList>
            <person name="Schwarz E.M."/>
            <person name="Hu Y."/>
            <person name="Antoshechkin I."/>
            <person name="Miller M.M."/>
            <person name="Sternberg P.W."/>
            <person name="Aroian R.V."/>
        </authorList>
    </citation>
    <scope>NUCLEOTIDE SEQUENCE</scope>
    <source>
        <strain evidence="3">HY135</strain>
    </source>
</reference>